<dbReference type="InterPro" id="IPR011990">
    <property type="entry name" value="TPR-like_helical_dom_sf"/>
</dbReference>
<dbReference type="InterPro" id="IPR045153">
    <property type="entry name" value="Est1/Ebs1-like"/>
</dbReference>
<name>A0ABR0M696_9PEZI</name>
<dbReference type="SUPFAM" id="SSF48452">
    <property type="entry name" value="TPR-like"/>
    <property type="match status" value="1"/>
</dbReference>
<reference evidence="3 4" key="1">
    <citation type="submission" date="2023-08" db="EMBL/GenBank/DDBJ databases">
        <title>Black Yeasts Isolated from many extreme environments.</title>
        <authorList>
            <person name="Coleine C."/>
            <person name="Stajich J.E."/>
            <person name="Selbmann L."/>
        </authorList>
    </citation>
    <scope>NUCLEOTIDE SEQUENCE [LARGE SCALE GENOMIC DNA]</scope>
    <source>
        <strain evidence="3 4">CCFEE 536</strain>
    </source>
</reference>
<evidence type="ECO:0000256" key="1">
    <source>
        <dbReference type="SAM" id="MobiDB-lite"/>
    </source>
</evidence>
<feature type="non-terminal residue" evidence="3">
    <location>
        <position position="616"/>
    </location>
</feature>
<protein>
    <recommendedName>
        <fullName evidence="2">DNA/RNA-binding domain-containing protein</fullName>
    </recommendedName>
</protein>
<evidence type="ECO:0000313" key="4">
    <source>
        <dbReference type="Proteomes" id="UP001357485"/>
    </source>
</evidence>
<feature type="compositionally biased region" description="Polar residues" evidence="1">
    <location>
        <begin position="12"/>
        <end position="21"/>
    </location>
</feature>
<accession>A0ABR0M696</accession>
<feature type="non-terminal residue" evidence="3">
    <location>
        <position position="1"/>
    </location>
</feature>
<feature type="compositionally biased region" description="Polar residues" evidence="1">
    <location>
        <begin position="89"/>
        <end position="109"/>
    </location>
</feature>
<feature type="region of interest" description="Disordered" evidence="1">
    <location>
        <begin position="190"/>
        <end position="213"/>
    </location>
</feature>
<keyword evidence="4" id="KW-1185">Reference proteome</keyword>
<sequence>SSDTKDAGKRLTASQPVTQDANSDESMRNNAEQEFRSRTPVRPVSSDAAEPMEKLSLGHVHETGSLASPPKKSEGPEVAPINRRKRVSSDVQSSEPLGQFAESDSQWTPRHTGPTRGDCDDASFADPDFSRDSVAHDEFGRPKSSRRKLFDPKGGGASDQAQETRAVNPTILAKASASFALGKQVSGFSEISRQPNKTHRNSGLEATYSRGHPNKKVMADSAEQRSNPPSQHTPGVFLQAPAEVRYPNLIMQPDSRPISQEQLAAEVKGIYAGLVMVEAKCINIDKAQASANHEAGPGQQPKLGNDHWQALIALHRTLLHEHHDFLLASQHPSASPALRRLAAKYSMPARMWRHGIHSFLELLRRRLPESLEYMLAFIYLAYQMMALLYETVPAFEETWIECLGDLGRYRMAIEDGDLRDREVWGGVARFWYTKAADKSPTVGRLYHHLAILARPNALQQFYFYSRSLTCVQPFRSARESILTLFDPILGRSQPAYSRSHPLDASFIKAHGILFARVSMEKYDETINEYLSQLDGHIGRATAKWKEQGVYIIVANIAALFEYGSEDSTLCRAYQQKIKQLQAANRRADGADPLVEDALQTIGQPTQESQMTIDHVA</sequence>
<dbReference type="Proteomes" id="UP001357485">
    <property type="component" value="Unassembled WGS sequence"/>
</dbReference>
<dbReference type="PANTHER" id="PTHR15696">
    <property type="entry name" value="SMG-7 SUPPRESSOR WITH MORPHOLOGICAL EFFECT ON GENITALIA PROTEIN 7"/>
    <property type="match status" value="1"/>
</dbReference>
<organism evidence="3 4">
    <name type="scientific">Cryomyces antarcticus</name>
    <dbReference type="NCBI Taxonomy" id="329879"/>
    <lineage>
        <taxon>Eukaryota</taxon>
        <taxon>Fungi</taxon>
        <taxon>Dikarya</taxon>
        <taxon>Ascomycota</taxon>
        <taxon>Pezizomycotina</taxon>
        <taxon>Dothideomycetes</taxon>
        <taxon>Dothideomycetes incertae sedis</taxon>
        <taxon>Cryomyces</taxon>
    </lineage>
</organism>
<dbReference type="Gene3D" id="1.25.40.10">
    <property type="entry name" value="Tetratricopeptide repeat domain"/>
    <property type="match status" value="1"/>
</dbReference>
<dbReference type="InterPro" id="IPR018834">
    <property type="entry name" value="DNA/RNA-bd_Est1-type"/>
</dbReference>
<comment type="caution">
    <text evidence="3">The sequence shown here is derived from an EMBL/GenBank/DDBJ whole genome shotgun (WGS) entry which is preliminary data.</text>
</comment>
<dbReference type="PANTHER" id="PTHR15696:SF0">
    <property type="entry name" value="TELOMERASE-BINDING PROTEIN EST1A"/>
    <property type="match status" value="1"/>
</dbReference>
<feature type="domain" description="DNA/RNA-binding" evidence="2">
    <location>
        <begin position="430"/>
        <end position="547"/>
    </location>
</feature>
<proteinExistence type="predicted"/>
<dbReference type="Pfam" id="PF10373">
    <property type="entry name" value="EST1_DNA_bind"/>
    <property type="match status" value="1"/>
</dbReference>
<evidence type="ECO:0000259" key="2">
    <source>
        <dbReference type="Pfam" id="PF10373"/>
    </source>
</evidence>
<dbReference type="EMBL" id="JAVRRA010000611">
    <property type="protein sequence ID" value="KAK5285594.1"/>
    <property type="molecule type" value="Genomic_DNA"/>
</dbReference>
<feature type="compositionally biased region" description="Basic and acidic residues" evidence="1">
    <location>
        <begin position="25"/>
        <end position="37"/>
    </location>
</feature>
<gene>
    <name evidence="3" type="ORF">LTR16_004532</name>
</gene>
<feature type="compositionally biased region" description="Basic and acidic residues" evidence="1">
    <location>
        <begin position="128"/>
        <end position="141"/>
    </location>
</feature>
<feature type="region of interest" description="Disordered" evidence="1">
    <location>
        <begin position="1"/>
        <end position="164"/>
    </location>
</feature>
<evidence type="ECO:0000313" key="3">
    <source>
        <dbReference type="EMBL" id="KAK5285594.1"/>
    </source>
</evidence>